<organism evidence="2 3">
    <name type="scientific">Mytilus coruscus</name>
    <name type="common">Sea mussel</name>
    <dbReference type="NCBI Taxonomy" id="42192"/>
    <lineage>
        <taxon>Eukaryota</taxon>
        <taxon>Metazoa</taxon>
        <taxon>Spiralia</taxon>
        <taxon>Lophotrochozoa</taxon>
        <taxon>Mollusca</taxon>
        <taxon>Bivalvia</taxon>
        <taxon>Autobranchia</taxon>
        <taxon>Pteriomorphia</taxon>
        <taxon>Mytilida</taxon>
        <taxon>Mytiloidea</taxon>
        <taxon>Mytilidae</taxon>
        <taxon>Mytilinae</taxon>
        <taxon>Mytilus</taxon>
    </lineage>
</organism>
<dbReference type="GO" id="GO:0003676">
    <property type="term" value="F:nucleic acid binding"/>
    <property type="evidence" value="ECO:0007669"/>
    <property type="project" value="InterPro"/>
</dbReference>
<evidence type="ECO:0000313" key="2">
    <source>
        <dbReference type="EMBL" id="CAC5393445.1"/>
    </source>
</evidence>
<evidence type="ECO:0000256" key="1">
    <source>
        <dbReference type="SAM" id="MobiDB-lite"/>
    </source>
</evidence>
<dbReference type="AlphaFoldDB" id="A0A6J8CAN1"/>
<proteinExistence type="predicted"/>
<accession>A0A6J8CAN1</accession>
<gene>
    <name evidence="2" type="ORF">MCOR_28310</name>
</gene>
<name>A0A6J8CAN1_MYTCO</name>
<dbReference type="PANTHER" id="PTHR33050">
    <property type="entry name" value="REVERSE TRANSCRIPTASE DOMAIN-CONTAINING PROTEIN"/>
    <property type="match status" value="1"/>
</dbReference>
<evidence type="ECO:0000313" key="3">
    <source>
        <dbReference type="Proteomes" id="UP000507470"/>
    </source>
</evidence>
<protein>
    <recommendedName>
        <fullName evidence="4">CCHC-type domain-containing protein</fullName>
    </recommendedName>
</protein>
<keyword evidence="3" id="KW-1185">Reference proteome</keyword>
<dbReference type="InterPro" id="IPR036875">
    <property type="entry name" value="Znf_CCHC_sf"/>
</dbReference>
<feature type="compositionally biased region" description="Basic and acidic residues" evidence="1">
    <location>
        <begin position="21"/>
        <end position="39"/>
    </location>
</feature>
<reference evidence="2 3" key="1">
    <citation type="submission" date="2020-06" db="EMBL/GenBank/DDBJ databases">
        <authorList>
            <person name="Li R."/>
            <person name="Bekaert M."/>
        </authorList>
    </citation>
    <scope>NUCLEOTIDE SEQUENCE [LARGE SCALE GENOMIC DNA]</scope>
    <source>
        <strain evidence="3">wild</strain>
    </source>
</reference>
<dbReference type="InterPro" id="IPR052055">
    <property type="entry name" value="Hepadnavirus_pol/RT"/>
</dbReference>
<sequence>MDSSELGWRVVHEYETNPFAEDSKNERKLYNAENKADRKAKAKKTKKARRVHPYVQPSEKATMARKPGRRFNCDVKGHWKKECPELQQQRKNDKISNLNTLSGADNYDECTTVSQRIRTVLIDFGFIIAEEKCNWNPVQVITFWEWYGIPLKGVLGTTVRLRTRYAYDCVLDRTSLEAPVWVTPEAEVELKFWLSNVERLNADCALFSQLTNEACDVNMFSDDSGEGYGEYIAIEAGNSKTLQMCGAWDAHETSMSSTWRELQAVHRVFKLIWLN</sequence>
<feature type="compositionally biased region" description="Basic residues" evidence="1">
    <location>
        <begin position="40"/>
        <end position="52"/>
    </location>
</feature>
<evidence type="ECO:0008006" key="4">
    <source>
        <dbReference type="Google" id="ProtNLM"/>
    </source>
</evidence>
<dbReference type="Proteomes" id="UP000507470">
    <property type="component" value="Unassembled WGS sequence"/>
</dbReference>
<feature type="region of interest" description="Disordered" evidence="1">
    <location>
        <begin position="21"/>
        <end position="54"/>
    </location>
</feature>
<dbReference type="SUPFAM" id="SSF57756">
    <property type="entry name" value="Retrovirus zinc finger-like domains"/>
    <property type="match status" value="1"/>
</dbReference>
<dbReference type="EMBL" id="CACVKT020005200">
    <property type="protein sequence ID" value="CAC5393445.1"/>
    <property type="molecule type" value="Genomic_DNA"/>
</dbReference>
<dbReference type="PANTHER" id="PTHR33050:SF7">
    <property type="entry name" value="RIBONUCLEASE H"/>
    <property type="match status" value="1"/>
</dbReference>
<dbReference type="GO" id="GO:0008270">
    <property type="term" value="F:zinc ion binding"/>
    <property type="evidence" value="ECO:0007669"/>
    <property type="project" value="InterPro"/>
</dbReference>